<proteinExistence type="predicted"/>
<reference evidence="3 4" key="1">
    <citation type="submission" date="2015-06" db="EMBL/GenBank/DDBJ databases">
        <title>Expansion of signal transduction pathways in fungi by whole-genome duplication.</title>
        <authorList>
            <consortium name="DOE Joint Genome Institute"/>
            <person name="Corrochano L.M."/>
            <person name="Kuo A."/>
            <person name="Marcet-Houben M."/>
            <person name="Polaino S."/>
            <person name="Salamov A."/>
            <person name="Villalobos J.M."/>
            <person name="Alvarez M.I."/>
            <person name="Avalos J."/>
            <person name="Benito E.P."/>
            <person name="Benoit I."/>
            <person name="Burger G."/>
            <person name="Camino L.P."/>
            <person name="Canovas D."/>
            <person name="Cerda-Olmedo E."/>
            <person name="Cheng J.-F."/>
            <person name="Dominguez A."/>
            <person name="Elias M."/>
            <person name="Eslava A.P."/>
            <person name="Glaser F."/>
            <person name="Grimwood J."/>
            <person name="Gutierrez G."/>
            <person name="Heitman J."/>
            <person name="Henrissat B."/>
            <person name="Iturriaga E.A."/>
            <person name="Lang B.F."/>
            <person name="Lavin J.L."/>
            <person name="Lee S."/>
            <person name="Li W."/>
            <person name="Lindquist E."/>
            <person name="Lopez-Garcia S."/>
            <person name="Luque E.M."/>
            <person name="Marcos A.T."/>
            <person name="Martin J."/>
            <person name="Mccluskey K."/>
            <person name="Medina H.R."/>
            <person name="Miralles-Duran A."/>
            <person name="Miyazaki A."/>
            <person name="Munoz-Torres E."/>
            <person name="Oguiza J.A."/>
            <person name="Ohm R."/>
            <person name="Olmedo M."/>
            <person name="Orejas M."/>
            <person name="Ortiz-Castellanos L."/>
            <person name="Pisabarro A.G."/>
            <person name="Rodriguez-Romero J."/>
            <person name="Ruiz-Herrera J."/>
            <person name="Ruiz-Vazquez R."/>
            <person name="Sanz C."/>
            <person name="Schackwitz W."/>
            <person name="Schmutz J."/>
            <person name="Shahriari M."/>
            <person name="Shelest E."/>
            <person name="Silva-Franco F."/>
            <person name="Soanes D."/>
            <person name="Syed K."/>
            <person name="Tagua V.G."/>
            <person name="Talbot N.J."/>
            <person name="Thon M."/>
            <person name="De Vries R.P."/>
            <person name="Wiebenga A."/>
            <person name="Yadav J.S."/>
            <person name="Braun E.L."/>
            <person name="Baker S."/>
            <person name="Garre V."/>
            <person name="Horwitz B."/>
            <person name="Torres-Martinez S."/>
            <person name="Idnurm A."/>
            <person name="Herrera-Estrella A."/>
            <person name="Gabaldon T."/>
            <person name="Grigoriev I.V."/>
        </authorList>
    </citation>
    <scope>NUCLEOTIDE SEQUENCE [LARGE SCALE GENOMIC DNA]</scope>
    <source>
        <strain evidence="3 4">CBS 277.49</strain>
    </source>
</reference>
<feature type="chain" id="PRO_5007898083" evidence="2">
    <location>
        <begin position="22"/>
        <end position="880"/>
    </location>
</feature>
<dbReference type="AlphaFoldDB" id="A0A168JE51"/>
<accession>A0A168JE51</accession>
<keyword evidence="1" id="KW-0812">Transmembrane</keyword>
<comment type="caution">
    <text evidence="3">The sequence shown here is derived from an EMBL/GenBank/DDBJ whole genome shotgun (WGS) entry which is preliminary data.</text>
</comment>
<dbReference type="STRING" id="747725.A0A168JE51"/>
<feature type="transmembrane region" description="Helical" evidence="1">
    <location>
        <begin position="403"/>
        <end position="422"/>
    </location>
</feature>
<feature type="transmembrane region" description="Helical" evidence="1">
    <location>
        <begin position="349"/>
        <end position="369"/>
    </location>
</feature>
<keyword evidence="1" id="KW-0472">Membrane</keyword>
<dbReference type="VEuPathDB" id="FungiDB:MUCCIDRAFT_84805"/>
<gene>
    <name evidence="3" type="ORF">MUCCIDRAFT_84805</name>
</gene>
<dbReference type="Gene3D" id="2.120.10.80">
    <property type="entry name" value="Kelch-type beta propeller"/>
    <property type="match status" value="1"/>
</dbReference>
<evidence type="ECO:0000313" key="4">
    <source>
        <dbReference type="Proteomes" id="UP000077051"/>
    </source>
</evidence>
<dbReference type="OrthoDB" id="2217076at2759"/>
<dbReference type="SUPFAM" id="SSF117281">
    <property type="entry name" value="Kelch motif"/>
    <property type="match status" value="1"/>
</dbReference>
<evidence type="ECO:0000256" key="2">
    <source>
        <dbReference type="SAM" id="SignalP"/>
    </source>
</evidence>
<protein>
    <submittedName>
        <fullName evidence="3">Uncharacterized protein</fullName>
    </submittedName>
</protein>
<dbReference type="EMBL" id="AMYB01000006">
    <property type="protein sequence ID" value="OAD01073.1"/>
    <property type="molecule type" value="Genomic_DNA"/>
</dbReference>
<keyword evidence="2" id="KW-0732">Signal</keyword>
<name>A0A168JE51_MUCCL</name>
<keyword evidence="1" id="KW-1133">Transmembrane helix</keyword>
<evidence type="ECO:0000256" key="1">
    <source>
        <dbReference type="SAM" id="Phobius"/>
    </source>
</evidence>
<organism evidence="3 4">
    <name type="scientific">Mucor lusitanicus CBS 277.49</name>
    <dbReference type="NCBI Taxonomy" id="747725"/>
    <lineage>
        <taxon>Eukaryota</taxon>
        <taxon>Fungi</taxon>
        <taxon>Fungi incertae sedis</taxon>
        <taxon>Mucoromycota</taxon>
        <taxon>Mucoromycotina</taxon>
        <taxon>Mucoromycetes</taxon>
        <taxon>Mucorales</taxon>
        <taxon>Mucorineae</taxon>
        <taxon>Mucoraceae</taxon>
        <taxon>Mucor</taxon>
    </lineage>
</organism>
<sequence length="880" mass="97937">MAVISIFVILLYLFIFDRVHAYYGDVFNKTFDIPSLNMGASVAVEDTIYILCGIKSDYVNVRYFNITTLKFDSQQNAITNTITNNTALPNRDLCNAYSLGDNKTIVLVNTQYPTVNITDAQGNVTGTRVTSGLSFYDIPSNTWTNPQISSTLQPLPPLRKGIMSAISPENDAIYVMGGFYVDERTPMSSIYRYDLKNTSSIINMTAVDANLKIDTTGASSQMLPCQSLFFLTIGGNQAAAKNPLTGVAMAKLVMLDTTTWTWIHPEIPGLAAVPYIYSTLTLFQNTKLVTAIGLVGSVYTNDIGVINNVPQTASELQNSDMRWFTNNEEVDKYGGPGYTRKKQPLSEGAIAGIVVAVLLIIILILALLWRRFPRIRTIGTYIQNEIIWQPRSGEPLWAETARLLVRFILLFLFIAFVAYSIYRSVESPVVVQDIREPTDTVQVPDIRFCYDGFTESPTAPGLAVFCAFRNGTDCSSQITRLDMSKHSPKYPDRLGDVSCFVFMSAPSYSLINDNMGYSQSTSTKMLFSFQGPPVTNANGNITDSGAIYIDMYPPGYNPNVVAYGLPSTNQLSREENREWAITEQGANTIDSIILKPSVKTSASFAIIENRALRRSDGWNYVGFSSTYDVRPTVSSFFKDAPQNIQLLQNSSLLAQLTIQPTSFTININNEQKVFTLLNAFAQIGGVLGLFIAVQTILFGFRPQSPWGVVHRWSFGRLRIKLTDRLASYFDRMGTPVPLVNPVSNRLSTVFKNNAYGPAHDVDEPMSQEDRVHQVEERLQLMELMLKSYYLNDEVFRSLDQAVKRGNDEKRRSSMGGIKRRSTDSVLVDASNEVLELNTNTKADEESASTVGINRRPSGTVFPQQRGMYQPGLAPSPYDHL</sequence>
<feature type="signal peptide" evidence="2">
    <location>
        <begin position="1"/>
        <end position="21"/>
    </location>
</feature>
<evidence type="ECO:0000313" key="3">
    <source>
        <dbReference type="EMBL" id="OAD01073.1"/>
    </source>
</evidence>
<dbReference type="Proteomes" id="UP000077051">
    <property type="component" value="Unassembled WGS sequence"/>
</dbReference>
<keyword evidence="4" id="KW-1185">Reference proteome</keyword>
<dbReference type="InterPro" id="IPR015915">
    <property type="entry name" value="Kelch-typ_b-propeller"/>
</dbReference>